<sequence length="135" mass="14476">MVTFPPSIMGLSPSPSSSSSTTDPLSGSPISSSTSGELDDGPRHQLIIFPFEEDSCTAKSAKKAKLSPHVVAQVLFTNPSTQENPDQDGDSSYEEGVKKDLEDQEKQCLEQEGKDSAHAEENDPDPLWSAIPKPC</sequence>
<comment type="caution">
    <text evidence="2">The sequence shown here is derived from an EMBL/GenBank/DDBJ whole genome shotgun (WGS) entry which is preliminary data.</text>
</comment>
<gene>
    <name evidence="2" type="ORF">CPB84DRAFT_1790597</name>
</gene>
<organism evidence="2 3">
    <name type="scientific">Gymnopilus junonius</name>
    <name type="common">Spectacular rustgill mushroom</name>
    <name type="synonym">Gymnopilus spectabilis subsp. junonius</name>
    <dbReference type="NCBI Taxonomy" id="109634"/>
    <lineage>
        <taxon>Eukaryota</taxon>
        <taxon>Fungi</taxon>
        <taxon>Dikarya</taxon>
        <taxon>Basidiomycota</taxon>
        <taxon>Agaricomycotina</taxon>
        <taxon>Agaricomycetes</taxon>
        <taxon>Agaricomycetidae</taxon>
        <taxon>Agaricales</taxon>
        <taxon>Agaricineae</taxon>
        <taxon>Hymenogastraceae</taxon>
        <taxon>Gymnopilus</taxon>
    </lineage>
</organism>
<protein>
    <submittedName>
        <fullName evidence="2">Uncharacterized protein</fullName>
    </submittedName>
</protein>
<keyword evidence="3" id="KW-1185">Reference proteome</keyword>
<feature type="non-terminal residue" evidence="2">
    <location>
        <position position="135"/>
    </location>
</feature>
<dbReference type="EMBL" id="JADNYJ010000119">
    <property type="protein sequence ID" value="KAF8882937.1"/>
    <property type="molecule type" value="Genomic_DNA"/>
</dbReference>
<feature type="compositionally biased region" description="Low complexity" evidence="1">
    <location>
        <begin position="1"/>
        <end position="35"/>
    </location>
</feature>
<dbReference type="Proteomes" id="UP000724874">
    <property type="component" value="Unassembled WGS sequence"/>
</dbReference>
<dbReference type="AlphaFoldDB" id="A0A9P5TJM1"/>
<accession>A0A9P5TJM1</accession>
<evidence type="ECO:0000313" key="2">
    <source>
        <dbReference type="EMBL" id="KAF8882937.1"/>
    </source>
</evidence>
<evidence type="ECO:0000313" key="3">
    <source>
        <dbReference type="Proteomes" id="UP000724874"/>
    </source>
</evidence>
<feature type="compositionally biased region" description="Basic and acidic residues" evidence="1">
    <location>
        <begin position="95"/>
        <end position="121"/>
    </location>
</feature>
<feature type="region of interest" description="Disordered" evidence="1">
    <location>
        <begin position="1"/>
        <end position="46"/>
    </location>
</feature>
<reference evidence="2" key="1">
    <citation type="submission" date="2020-11" db="EMBL/GenBank/DDBJ databases">
        <authorList>
            <consortium name="DOE Joint Genome Institute"/>
            <person name="Ahrendt S."/>
            <person name="Riley R."/>
            <person name="Andreopoulos W."/>
            <person name="LaButti K."/>
            <person name="Pangilinan J."/>
            <person name="Ruiz-duenas F.J."/>
            <person name="Barrasa J.M."/>
            <person name="Sanchez-Garcia M."/>
            <person name="Camarero S."/>
            <person name="Miyauchi S."/>
            <person name="Serrano A."/>
            <person name="Linde D."/>
            <person name="Babiker R."/>
            <person name="Drula E."/>
            <person name="Ayuso-Fernandez I."/>
            <person name="Pacheco R."/>
            <person name="Padilla G."/>
            <person name="Ferreira P."/>
            <person name="Barriuso J."/>
            <person name="Kellner H."/>
            <person name="Castanera R."/>
            <person name="Alfaro M."/>
            <person name="Ramirez L."/>
            <person name="Pisabarro A.G."/>
            <person name="Kuo A."/>
            <person name="Tritt A."/>
            <person name="Lipzen A."/>
            <person name="He G."/>
            <person name="Yan M."/>
            <person name="Ng V."/>
            <person name="Cullen D."/>
            <person name="Martin F."/>
            <person name="Rosso M.-N."/>
            <person name="Henrissat B."/>
            <person name="Hibbett D."/>
            <person name="Martinez A.T."/>
            <person name="Grigoriev I.V."/>
        </authorList>
    </citation>
    <scope>NUCLEOTIDE SEQUENCE</scope>
    <source>
        <strain evidence="2">AH 44721</strain>
    </source>
</reference>
<proteinExistence type="predicted"/>
<evidence type="ECO:0000256" key="1">
    <source>
        <dbReference type="SAM" id="MobiDB-lite"/>
    </source>
</evidence>
<feature type="compositionally biased region" description="Polar residues" evidence="1">
    <location>
        <begin position="75"/>
        <end position="84"/>
    </location>
</feature>
<name>A0A9P5TJM1_GYMJU</name>
<feature type="region of interest" description="Disordered" evidence="1">
    <location>
        <begin position="75"/>
        <end position="135"/>
    </location>
</feature>